<evidence type="ECO:0000313" key="3">
    <source>
        <dbReference type="Proteomes" id="UP000308197"/>
    </source>
</evidence>
<feature type="transmembrane region" description="Helical" evidence="1">
    <location>
        <begin position="43"/>
        <end position="62"/>
    </location>
</feature>
<keyword evidence="1" id="KW-1133">Transmembrane helix</keyword>
<accession>A0A5C3NS51</accession>
<keyword evidence="1" id="KW-0812">Transmembrane</keyword>
<reference evidence="2 3" key="1">
    <citation type="journal article" date="2019" name="Nat. Ecol. Evol.">
        <title>Megaphylogeny resolves global patterns of mushroom evolution.</title>
        <authorList>
            <person name="Varga T."/>
            <person name="Krizsan K."/>
            <person name="Foldi C."/>
            <person name="Dima B."/>
            <person name="Sanchez-Garcia M."/>
            <person name="Sanchez-Ramirez S."/>
            <person name="Szollosi G.J."/>
            <person name="Szarkandi J.G."/>
            <person name="Papp V."/>
            <person name="Albert L."/>
            <person name="Andreopoulos W."/>
            <person name="Angelini C."/>
            <person name="Antonin V."/>
            <person name="Barry K.W."/>
            <person name="Bougher N.L."/>
            <person name="Buchanan P."/>
            <person name="Buyck B."/>
            <person name="Bense V."/>
            <person name="Catcheside P."/>
            <person name="Chovatia M."/>
            <person name="Cooper J."/>
            <person name="Damon W."/>
            <person name="Desjardin D."/>
            <person name="Finy P."/>
            <person name="Geml J."/>
            <person name="Haridas S."/>
            <person name="Hughes K."/>
            <person name="Justo A."/>
            <person name="Karasinski D."/>
            <person name="Kautmanova I."/>
            <person name="Kiss B."/>
            <person name="Kocsube S."/>
            <person name="Kotiranta H."/>
            <person name="LaButti K.M."/>
            <person name="Lechner B.E."/>
            <person name="Liimatainen K."/>
            <person name="Lipzen A."/>
            <person name="Lukacs Z."/>
            <person name="Mihaltcheva S."/>
            <person name="Morgado L.N."/>
            <person name="Niskanen T."/>
            <person name="Noordeloos M.E."/>
            <person name="Ohm R.A."/>
            <person name="Ortiz-Santana B."/>
            <person name="Ovrebo C."/>
            <person name="Racz N."/>
            <person name="Riley R."/>
            <person name="Savchenko A."/>
            <person name="Shiryaev A."/>
            <person name="Soop K."/>
            <person name="Spirin V."/>
            <person name="Szebenyi C."/>
            <person name="Tomsovsky M."/>
            <person name="Tulloss R.E."/>
            <person name="Uehling J."/>
            <person name="Grigoriev I.V."/>
            <person name="Vagvolgyi C."/>
            <person name="Papp T."/>
            <person name="Martin F.M."/>
            <person name="Miettinen O."/>
            <person name="Hibbett D.S."/>
            <person name="Nagy L.G."/>
        </authorList>
    </citation>
    <scope>NUCLEOTIDE SEQUENCE [LARGE SCALE GENOMIC DNA]</scope>
    <source>
        <strain evidence="2 3">HHB13444</strain>
    </source>
</reference>
<evidence type="ECO:0000256" key="1">
    <source>
        <dbReference type="SAM" id="Phobius"/>
    </source>
</evidence>
<dbReference type="EMBL" id="ML211995">
    <property type="protein sequence ID" value="TFK79569.1"/>
    <property type="molecule type" value="Genomic_DNA"/>
</dbReference>
<dbReference type="Proteomes" id="UP000308197">
    <property type="component" value="Unassembled WGS sequence"/>
</dbReference>
<sequence>MSHHTSQGRSVRTFRAHSRRNMAQPHLSAESHALSLHREASLLISYMQVILFCFFWQSPLWISSLSRLRLRVTECPLSLLSSRHRPDAGLQTAACRTTLACRGPDIERTIE</sequence>
<gene>
    <name evidence="2" type="ORF">K466DRAFT_11939</name>
</gene>
<dbReference type="InParanoid" id="A0A5C3NS51"/>
<organism evidence="2 3">
    <name type="scientific">Polyporus arcularius HHB13444</name>
    <dbReference type="NCBI Taxonomy" id="1314778"/>
    <lineage>
        <taxon>Eukaryota</taxon>
        <taxon>Fungi</taxon>
        <taxon>Dikarya</taxon>
        <taxon>Basidiomycota</taxon>
        <taxon>Agaricomycotina</taxon>
        <taxon>Agaricomycetes</taxon>
        <taxon>Polyporales</taxon>
        <taxon>Polyporaceae</taxon>
        <taxon>Polyporus</taxon>
    </lineage>
</organism>
<dbReference type="AlphaFoldDB" id="A0A5C3NS51"/>
<keyword evidence="1" id="KW-0472">Membrane</keyword>
<evidence type="ECO:0000313" key="2">
    <source>
        <dbReference type="EMBL" id="TFK79569.1"/>
    </source>
</evidence>
<name>A0A5C3NS51_9APHY</name>
<protein>
    <submittedName>
        <fullName evidence="2">Uncharacterized protein</fullName>
    </submittedName>
</protein>
<keyword evidence="3" id="KW-1185">Reference proteome</keyword>
<proteinExistence type="predicted"/>